<keyword evidence="1" id="KW-0732">Signal</keyword>
<gene>
    <name evidence="3" type="ORF">SR1949_41060</name>
</gene>
<evidence type="ECO:0000313" key="4">
    <source>
        <dbReference type="Proteomes" id="UP000300142"/>
    </source>
</evidence>
<feature type="domain" description="Glycosyl hydrolase-like 10" evidence="2">
    <location>
        <begin position="42"/>
        <end position="353"/>
    </location>
</feature>
<dbReference type="PANTHER" id="PTHR43405:SF1">
    <property type="entry name" value="GLYCOSYL HYDROLASE DIGH"/>
    <property type="match status" value="1"/>
</dbReference>
<evidence type="ECO:0000256" key="1">
    <source>
        <dbReference type="ARBA" id="ARBA00022729"/>
    </source>
</evidence>
<dbReference type="SUPFAM" id="SSF51445">
    <property type="entry name" value="(Trans)glycosidases"/>
    <property type="match status" value="1"/>
</dbReference>
<dbReference type="InterPro" id="IPR017853">
    <property type="entry name" value="GH"/>
</dbReference>
<proteinExistence type="predicted"/>
<sequence>MNRVIYRCFSFLICLGFIFSLTIFPISSTSIVSQKTSFLTTEVRGVWLTNVASGVLFVPWGVERAINQLAALNFNTIYPVVWNRGYTFYKSKVAESIIGEKTEPLLNFINSGNDVLEKLVRLAKNKNLSVIPWFEYGFMTPPNSALAKAHPEWLTSGQKGINSVHENLPEEINQNGVFNRQVWLNPLHPQVQEFILGLILEVVKNYDVDGIQVDDHFGMPVEFGYDSFTVKLYQKEHLGKTPPTDPYDAKWMQWRADKITNFMGRINQAVKKIKPQAKISLSPNSQYFAYKYYLQDWENWVNKGWVDELILQVYRDDKKSFIAEIEKPAVKLAMKKIPVSIGISTGTLLSPVDIESIKEQVQIVRDHKFFGFSFFYWESLWGYISPESPQKRRKAFLEMFANKAVKPLNLNRTYVRLD</sequence>
<keyword evidence="4" id="KW-1185">Reference proteome</keyword>
<dbReference type="Gene3D" id="3.20.20.80">
    <property type="entry name" value="Glycosidases"/>
    <property type="match status" value="1"/>
</dbReference>
<dbReference type="InterPro" id="IPR003790">
    <property type="entry name" value="GHL10"/>
</dbReference>
<reference evidence="4" key="1">
    <citation type="submission" date="2019-02" db="EMBL/GenBank/DDBJ databases">
        <title>Draft genome sequence of Sphaerospermopsis reniformis NIES-1949.</title>
        <authorList>
            <person name="Yamaguchi H."/>
            <person name="Suzuki S."/>
            <person name="Kawachi M."/>
        </authorList>
    </citation>
    <scope>NUCLEOTIDE SEQUENCE [LARGE SCALE GENOMIC DNA]</scope>
    <source>
        <strain evidence="4">NIES-1949</strain>
    </source>
</reference>
<dbReference type="Proteomes" id="UP000300142">
    <property type="component" value="Unassembled WGS sequence"/>
</dbReference>
<dbReference type="Pfam" id="PF02638">
    <property type="entry name" value="GHL10"/>
    <property type="match status" value="1"/>
</dbReference>
<evidence type="ECO:0000259" key="2">
    <source>
        <dbReference type="Pfam" id="PF02638"/>
    </source>
</evidence>
<name>A0A480A1Y9_9CYAN</name>
<dbReference type="AlphaFoldDB" id="A0A480A1Y9"/>
<dbReference type="PANTHER" id="PTHR43405">
    <property type="entry name" value="GLYCOSYL HYDROLASE DIGH"/>
    <property type="match status" value="1"/>
</dbReference>
<comment type="caution">
    <text evidence="3">The sequence shown here is derived from an EMBL/GenBank/DDBJ whole genome shotgun (WGS) entry which is preliminary data.</text>
</comment>
<organism evidence="3 4">
    <name type="scientific">Sphaerospermopsis reniformis</name>
    <dbReference type="NCBI Taxonomy" id="531300"/>
    <lineage>
        <taxon>Bacteria</taxon>
        <taxon>Bacillati</taxon>
        <taxon>Cyanobacteriota</taxon>
        <taxon>Cyanophyceae</taxon>
        <taxon>Nostocales</taxon>
        <taxon>Aphanizomenonaceae</taxon>
        <taxon>Sphaerospermopsis</taxon>
    </lineage>
</organism>
<protein>
    <recommendedName>
        <fullName evidence="2">Glycosyl hydrolase-like 10 domain-containing protein</fullName>
    </recommendedName>
</protein>
<accession>A0A480A1Y9</accession>
<dbReference type="EMBL" id="BJCE01000194">
    <property type="protein sequence ID" value="GCL38985.1"/>
    <property type="molecule type" value="Genomic_DNA"/>
</dbReference>
<dbReference type="InterPro" id="IPR052177">
    <property type="entry name" value="Divisome_Glycosyl_Hydrolase"/>
</dbReference>
<dbReference type="RefSeq" id="WP_096572430.1">
    <property type="nucleotide sequence ID" value="NZ_BJCE01000194.1"/>
</dbReference>
<evidence type="ECO:0000313" key="3">
    <source>
        <dbReference type="EMBL" id="GCL38985.1"/>
    </source>
</evidence>